<dbReference type="InterPro" id="IPR036291">
    <property type="entry name" value="NAD(P)-bd_dom_sf"/>
</dbReference>
<dbReference type="Gene3D" id="3.40.50.720">
    <property type="entry name" value="NAD(P)-binding Rossmann-like Domain"/>
    <property type="match status" value="1"/>
</dbReference>
<evidence type="ECO:0000313" key="2">
    <source>
        <dbReference type="EMBL" id="CAK7917070.1"/>
    </source>
</evidence>
<dbReference type="Pfam" id="PF13460">
    <property type="entry name" value="NAD_binding_10"/>
    <property type="match status" value="1"/>
</dbReference>
<feature type="domain" description="NAD(P)-binding" evidence="1">
    <location>
        <begin position="8"/>
        <end position="82"/>
    </location>
</feature>
<proteinExistence type="predicted"/>
<evidence type="ECO:0000313" key="3">
    <source>
        <dbReference type="Proteomes" id="UP001497600"/>
    </source>
</evidence>
<protein>
    <recommendedName>
        <fullName evidence="1">NAD(P)-binding domain-containing protein</fullName>
    </recommendedName>
</protein>
<name>A0ABP0EHA7_9ASCO</name>
<evidence type="ECO:0000259" key="1">
    <source>
        <dbReference type="Pfam" id="PF13460"/>
    </source>
</evidence>
<dbReference type="SUPFAM" id="SSF51735">
    <property type="entry name" value="NAD(P)-binding Rossmann-fold domains"/>
    <property type="match status" value="1"/>
</dbReference>
<keyword evidence="3" id="KW-1185">Reference proteome</keyword>
<dbReference type="PANTHER" id="PTHR48079:SF6">
    <property type="entry name" value="NAD(P)-BINDING DOMAIN-CONTAINING PROTEIN-RELATED"/>
    <property type="match status" value="1"/>
</dbReference>
<organism evidence="2 3">
    <name type="scientific">[Candida] anglica</name>
    <dbReference type="NCBI Taxonomy" id="148631"/>
    <lineage>
        <taxon>Eukaryota</taxon>
        <taxon>Fungi</taxon>
        <taxon>Dikarya</taxon>
        <taxon>Ascomycota</taxon>
        <taxon>Saccharomycotina</taxon>
        <taxon>Pichiomycetes</taxon>
        <taxon>Debaryomycetaceae</taxon>
        <taxon>Kurtzmaniella</taxon>
    </lineage>
</organism>
<reference evidence="2 3" key="1">
    <citation type="submission" date="2024-01" db="EMBL/GenBank/DDBJ databases">
        <authorList>
            <consortium name="Genoscope - CEA"/>
            <person name="William W."/>
        </authorList>
    </citation>
    <scope>NUCLEOTIDE SEQUENCE [LARGE SCALE GENOMIC DNA]</scope>
    <source>
        <strain evidence="2 3">29B2s-10</strain>
    </source>
</reference>
<accession>A0ABP0EHA7</accession>
<gene>
    <name evidence="2" type="ORF">CAAN4_G06788</name>
</gene>
<dbReference type="InterPro" id="IPR051783">
    <property type="entry name" value="NAD(P)-dependent_oxidoreduct"/>
</dbReference>
<dbReference type="InterPro" id="IPR016040">
    <property type="entry name" value="NAD(P)-bd_dom"/>
</dbReference>
<dbReference type="EMBL" id="OZ004259">
    <property type="protein sequence ID" value="CAK7917070.1"/>
    <property type="molecule type" value="Genomic_DNA"/>
</dbReference>
<dbReference type="Proteomes" id="UP001497600">
    <property type="component" value="Chromosome G"/>
</dbReference>
<sequence>MTKVFLTGATGYIGGEVLYQLLNSKDHQFEVSALVRSQAKADLLVKKTDGKVTPILGSLDDLEVIKSAVFDADIVINTANVDHVPSAQILSESLLLKKTPTILIHTSGTSVVGDDLSAVKGPTDEVYSDISSIAKINSLPDEQPHRPVDKIILDIQDQNPNVKVAVVCPSTIFGLSNGYDKINSVQIPDLIRYSIKNKQAFSVYSGAYIWSHIDIKDLGDLYYLILDSFLQKKNIPSGKEGYYFGSYTLENETVKAEPSEIEHTWRQVSQKIADVLLSRGLIPTSEVVDLTPEEIVKLSGDNFAPYYWGSNSRTRGDNGKKIGFAPKYTTLQRFWDSIEIDLDHILKA</sequence>
<dbReference type="PANTHER" id="PTHR48079">
    <property type="entry name" value="PROTEIN YEEZ"/>
    <property type="match status" value="1"/>
</dbReference>